<organism evidence="2 3">
    <name type="scientific">Quercus suber</name>
    <name type="common">Cork oak</name>
    <dbReference type="NCBI Taxonomy" id="58331"/>
    <lineage>
        <taxon>Eukaryota</taxon>
        <taxon>Viridiplantae</taxon>
        <taxon>Streptophyta</taxon>
        <taxon>Embryophyta</taxon>
        <taxon>Tracheophyta</taxon>
        <taxon>Spermatophyta</taxon>
        <taxon>Magnoliopsida</taxon>
        <taxon>eudicotyledons</taxon>
        <taxon>Gunneridae</taxon>
        <taxon>Pentapetalae</taxon>
        <taxon>rosids</taxon>
        <taxon>fabids</taxon>
        <taxon>Fagales</taxon>
        <taxon>Fagaceae</taxon>
        <taxon>Quercus</taxon>
    </lineage>
</organism>
<reference evidence="2 3" key="1">
    <citation type="journal article" date="2018" name="Sci. Data">
        <title>The draft genome sequence of cork oak.</title>
        <authorList>
            <person name="Ramos A.M."/>
            <person name="Usie A."/>
            <person name="Barbosa P."/>
            <person name="Barros P.M."/>
            <person name="Capote T."/>
            <person name="Chaves I."/>
            <person name="Simoes F."/>
            <person name="Abreu I."/>
            <person name="Carrasquinho I."/>
            <person name="Faro C."/>
            <person name="Guimaraes J.B."/>
            <person name="Mendonca D."/>
            <person name="Nobrega F."/>
            <person name="Rodrigues L."/>
            <person name="Saibo N.J.M."/>
            <person name="Varela M.C."/>
            <person name="Egas C."/>
            <person name="Matos J."/>
            <person name="Miguel C.M."/>
            <person name="Oliveira M.M."/>
            <person name="Ricardo C.P."/>
            <person name="Goncalves S."/>
        </authorList>
    </citation>
    <scope>NUCLEOTIDE SEQUENCE [LARGE SCALE GENOMIC DNA]</scope>
    <source>
        <strain evidence="3">cv. HL8</strain>
    </source>
</reference>
<feature type="domain" description="Zinc knuckle CX2CX4HX4C" evidence="1">
    <location>
        <begin position="4"/>
        <end position="33"/>
    </location>
</feature>
<dbReference type="Proteomes" id="UP000237347">
    <property type="component" value="Unassembled WGS sequence"/>
</dbReference>
<gene>
    <name evidence="2" type="ORF">CFP56_024849</name>
</gene>
<accession>A0AAW0K6C9</accession>
<keyword evidence="3" id="KW-1185">Reference proteome</keyword>
<protein>
    <recommendedName>
        <fullName evidence="1">Zinc knuckle CX2CX4HX4C domain-containing protein</fullName>
    </recommendedName>
</protein>
<evidence type="ECO:0000313" key="3">
    <source>
        <dbReference type="Proteomes" id="UP000237347"/>
    </source>
</evidence>
<evidence type="ECO:0000259" key="1">
    <source>
        <dbReference type="Pfam" id="PF14392"/>
    </source>
</evidence>
<evidence type="ECO:0000313" key="2">
    <source>
        <dbReference type="EMBL" id="KAK7834205.1"/>
    </source>
</evidence>
<dbReference type="AlphaFoldDB" id="A0AAW0K6C9"/>
<dbReference type="InterPro" id="IPR025836">
    <property type="entry name" value="Zn_knuckle_CX2CX4HX4C"/>
</dbReference>
<dbReference type="Pfam" id="PF14392">
    <property type="entry name" value="zf-CCHC_4"/>
    <property type="match status" value="1"/>
</dbReference>
<sequence length="47" mass="5570">MGNSEPLWISIQYENMPIFCYWCGLLNHDEKDYKAWLDSDGTLNKDD</sequence>
<name>A0AAW0K6C9_QUESU</name>
<comment type="caution">
    <text evidence="2">The sequence shown here is derived from an EMBL/GenBank/DDBJ whole genome shotgun (WGS) entry which is preliminary data.</text>
</comment>
<proteinExistence type="predicted"/>
<dbReference type="EMBL" id="PKMF04000391">
    <property type="protein sequence ID" value="KAK7834205.1"/>
    <property type="molecule type" value="Genomic_DNA"/>
</dbReference>